<proteinExistence type="predicted"/>
<comment type="caution">
    <text evidence="1">The sequence shown here is derived from an EMBL/GenBank/DDBJ whole genome shotgun (WGS) entry which is preliminary data.</text>
</comment>
<name>A0ACB6F5L7_9PLEO</name>
<keyword evidence="2" id="KW-1185">Reference proteome</keyword>
<sequence>MEHYTTSTTSESASDTTDSVFLDPNQYISPELFSLGMIPSVDTLEAYCHYGDLAEYSFEPYIATASANITDDQLSHSMSPLVRLQPSAGLSFSTSGEFFLGENSTITDNAASEEEQRNLALKERRERNRRSAAKCREKKQAQMEALQQRVEALLERQSELETQVHVFQQDIKALTLQNEMITQENARLYLKMDKAAWDSYA</sequence>
<dbReference type="EMBL" id="PDWZ02000016">
    <property type="protein sequence ID" value="KAB2099715.1"/>
    <property type="molecule type" value="Genomic_DNA"/>
</dbReference>
<protein>
    <submittedName>
        <fullName evidence="1">Uncharacterized protein</fullName>
    </submittedName>
</protein>
<evidence type="ECO:0000313" key="1">
    <source>
        <dbReference type="EMBL" id="KAB2099715.1"/>
    </source>
</evidence>
<organism evidence="1 2">
    <name type="scientific">Alternaria gaisen</name>
    <dbReference type="NCBI Taxonomy" id="167740"/>
    <lineage>
        <taxon>Eukaryota</taxon>
        <taxon>Fungi</taxon>
        <taxon>Dikarya</taxon>
        <taxon>Ascomycota</taxon>
        <taxon>Pezizomycotina</taxon>
        <taxon>Dothideomycetes</taxon>
        <taxon>Pleosporomycetidae</taxon>
        <taxon>Pleosporales</taxon>
        <taxon>Pleosporineae</taxon>
        <taxon>Pleosporaceae</taxon>
        <taxon>Alternaria</taxon>
        <taxon>Alternaria sect. Alternaria</taxon>
    </lineage>
</organism>
<dbReference type="Proteomes" id="UP000293547">
    <property type="component" value="Unassembled WGS sequence"/>
</dbReference>
<accession>A0ACB6F5L7</accession>
<evidence type="ECO:0000313" key="2">
    <source>
        <dbReference type="Proteomes" id="UP000293547"/>
    </source>
</evidence>
<gene>
    <name evidence="1" type="ORF">AG0111_0g12044</name>
</gene>
<reference evidence="1 2" key="1">
    <citation type="journal article" date="2019" name="bioRxiv">
        <title>Genomics, evolutionary history and diagnostics of the Alternaria alternata species group including apple and Asian pear pathotypes.</title>
        <authorList>
            <person name="Armitage A.D."/>
            <person name="Cockerton H.M."/>
            <person name="Sreenivasaprasad S."/>
            <person name="Woodhall J.W."/>
            <person name="Lane C.R."/>
            <person name="Harrison R.J."/>
            <person name="Clarkson J.P."/>
        </authorList>
    </citation>
    <scope>NUCLEOTIDE SEQUENCE [LARGE SCALE GENOMIC DNA]</scope>
    <source>
        <strain evidence="1 2">FERA 650</strain>
    </source>
</reference>